<evidence type="ECO:0000256" key="3">
    <source>
        <dbReference type="ARBA" id="ARBA00022801"/>
    </source>
</evidence>
<dbReference type="Gene3D" id="3.90.1220.10">
    <property type="entry name" value="Cellulose docking domain, dockering"/>
    <property type="match status" value="1"/>
</dbReference>
<dbReference type="InterPro" id="IPR002883">
    <property type="entry name" value="CBM10/Dockerin_dom"/>
</dbReference>
<comment type="caution">
    <text evidence="6">The sequence shown here is derived from an EMBL/GenBank/DDBJ whole genome shotgun (WGS) entry which is preliminary data.</text>
</comment>
<keyword evidence="1 4" id="KW-0732">Signal</keyword>
<name>A0A1Y1WWX9_9FUNG</name>
<evidence type="ECO:0000256" key="4">
    <source>
        <dbReference type="SAM" id="SignalP"/>
    </source>
</evidence>
<dbReference type="STRING" id="1754192.A0A1Y1WWX9"/>
<dbReference type="AlphaFoldDB" id="A0A1Y1WWX9"/>
<protein>
    <recommendedName>
        <fullName evidence="5">CBM10 domain-containing protein</fullName>
    </recommendedName>
</protein>
<keyword evidence="7" id="KW-1185">Reference proteome</keyword>
<reference evidence="6 7" key="2">
    <citation type="submission" date="2016-08" db="EMBL/GenBank/DDBJ databases">
        <title>Pervasive Adenine N6-methylation of Active Genes in Fungi.</title>
        <authorList>
            <consortium name="DOE Joint Genome Institute"/>
            <person name="Mondo S.J."/>
            <person name="Dannebaum R.O."/>
            <person name="Kuo R.C."/>
            <person name="Labutti K."/>
            <person name="Haridas S."/>
            <person name="Kuo A."/>
            <person name="Salamov A."/>
            <person name="Ahrendt S.R."/>
            <person name="Lipzen A."/>
            <person name="Sullivan W."/>
            <person name="Andreopoulos W.B."/>
            <person name="Clum A."/>
            <person name="Lindquist E."/>
            <person name="Daum C."/>
            <person name="Ramamoorthy G.K."/>
            <person name="Gryganskyi A."/>
            <person name="Culley D."/>
            <person name="Magnuson J.K."/>
            <person name="James T.Y."/>
            <person name="O'Malley M.A."/>
            <person name="Stajich J.E."/>
            <person name="Spatafora J.W."/>
            <person name="Visel A."/>
            <person name="Grigoriev I.V."/>
        </authorList>
    </citation>
    <scope>NUCLEOTIDE SEQUENCE [LARGE SCALE GENOMIC DNA]</scope>
    <source>
        <strain evidence="6 7">S4</strain>
    </source>
</reference>
<evidence type="ECO:0000256" key="2">
    <source>
        <dbReference type="ARBA" id="ARBA00022737"/>
    </source>
</evidence>
<accession>A0A1Y1WWX9</accession>
<dbReference type="Proteomes" id="UP000193944">
    <property type="component" value="Unassembled WGS sequence"/>
</dbReference>
<keyword evidence="3" id="KW-0378">Hydrolase</keyword>
<reference evidence="6 7" key="1">
    <citation type="submission" date="2016-08" db="EMBL/GenBank/DDBJ databases">
        <title>A Parts List for Fungal Cellulosomes Revealed by Comparative Genomics.</title>
        <authorList>
            <consortium name="DOE Joint Genome Institute"/>
            <person name="Haitjema C.H."/>
            <person name="Gilmore S.P."/>
            <person name="Henske J.K."/>
            <person name="Solomon K.V."/>
            <person name="De Groot R."/>
            <person name="Kuo A."/>
            <person name="Mondo S.J."/>
            <person name="Salamov A.A."/>
            <person name="Labutti K."/>
            <person name="Zhao Z."/>
            <person name="Chiniquy J."/>
            <person name="Barry K."/>
            <person name="Brewer H.M."/>
            <person name="Purvine S.O."/>
            <person name="Wright A.T."/>
            <person name="Boxma B."/>
            <person name="Van Alen T."/>
            <person name="Hackstein J.H."/>
            <person name="Baker S.E."/>
            <person name="Grigoriev I.V."/>
            <person name="O'Malley M.A."/>
        </authorList>
    </citation>
    <scope>NUCLEOTIDE SEQUENCE [LARGE SCALE GENOMIC DNA]</scope>
    <source>
        <strain evidence="6 7">S4</strain>
    </source>
</reference>
<dbReference type="PROSITE" id="PS51763">
    <property type="entry name" value="CBM10"/>
    <property type="match status" value="2"/>
</dbReference>
<proteinExistence type="predicted"/>
<feature type="signal peptide" evidence="4">
    <location>
        <begin position="1"/>
        <end position="21"/>
    </location>
</feature>
<sequence length="276" mass="32230">MKSQSIIAFILALALPMTVVGENSTVKNWSKDNVLDVDSDEYCEYRHSLGIPCCRDVEIVYIDGFTKYALLEDGSYYACGFAFPDEEVKEDEMFGDYPYCNGCETNYTDKDGSWNFIDETWCKVSEKKCFKICEPIKGYQCCKDSSTEVISKDNDGSWGIENKKWCLIQTIPEFNDFEINASCTMDGSGINKLLKYVQFIFSYEENVNFEEKYEIVSILLNDNPVNLDNITYFSKYFRFYTSNYLETNEIKMILRDKTTKQKYYKTFITGVYRMFF</sequence>
<dbReference type="InterPro" id="IPR009034">
    <property type="entry name" value="Dockerin_dom_fun_sf"/>
</dbReference>
<evidence type="ECO:0000313" key="6">
    <source>
        <dbReference type="EMBL" id="ORX78047.1"/>
    </source>
</evidence>
<evidence type="ECO:0000256" key="1">
    <source>
        <dbReference type="ARBA" id="ARBA00022729"/>
    </source>
</evidence>
<dbReference type="EMBL" id="MCFG01000225">
    <property type="protein sequence ID" value="ORX78047.1"/>
    <property type="molecule type" value="Genomic_DNA"/>
</dbReference>
<evidence type="ECO:0000313" key="7">
    <source>
        <dbReference type="Proteomes" id="UP000193944"/>
    </source>
</evidence>
<dbReference type="GO" id="GO:0016787">
    <property type="term" value="F:hydrolase activity"/>
    <property type="evidence" value="ECO:0007669"/>
    <property type="project" value="UniProtKB-KW"/>
</dbReference>
<gene>
    <name evidence="6" type="ORF">BCR32DRAFT_247469</name>
</gene>
<keyword evidence="2" id="KW-0677">Repeat</keyword>
<dbReference type="Pfam" id="PF02013">
    <property type="entry name" value="CBM_10"/>
    <property type="match status" value="2"/>
</dbReference>
<evidence type="ECO:0000259" key="5">
    <source>
        <dbReference type="PROSITE" id="PS51763"/>
    </source>
</evidence>
<feature type="chain" id="PRO_5012575916" description="CBM10 domain-containing protein" evidence="4">
    <location>
        <begin position="22"/>
        <end position="276"/>
    </location>
</feature>
<dbReference type="SUPFAM" id="SSF64571">
    <property type="entry name" value="Cellulose docking domain, dockering"/>
    <property type="match status" value="2"/>
</dbReference>
<feature type="domain" description="CBM10" evidence="5">
    <location>
        <begin position="132"/>
        <end position="169"/>
    </location>
</feature>
<organism evidence="6 7">
    <name type="scientific">Anaeromyces robustus</name>
    <dbReference type="NCBI Taxonomy" id="1754192"/>
    <lineage>
        <taxon>Eukaryota</taxon>
        <taxon>Fungi</taxon>
        <taxon>Fungi incertae sedis</taxon>
        <taxon>Chytridiomycota</taxon>
        <taxon>Chytridiomycota incertae sedis</taxon>
        <taxon>Neocallimastigomycetes</taxon>
        <taxon>Neocallimastigales</taxon>
        <taxon>Neocallimastigaceae</taxon>
        <taxon>Anaeromyces</taxon>
    </lineage>
</organism>
<feature type="domain" description="CBM10" evidence="5">
    <location>
        <begin position="85"/>
        <end position="125"/>
    </location>
</feature>